<sequence length="113" mass="12926">MPVLKADHVPAVPVRDGVQRRLIHTNDLMMVVIDFDKGPWPEPEPPHHHVHEQITYVVSGELIFFCEGEPDQRLKAGDMFSVPSGKQHKIQLLSEKGRIIDSFNPIRKDFLPK</sequence>
<dbReference type="Proteomes" id="UP000184212">
    <property type="component" value="Unassembled WGS sequence"/>
</dbReference>
<dbReference type="STRING" id="947013.SAMN04488109_4583"/>
<protein>
    <submittedName>
        <fullName evidence="2">Cupin domain-containing protein</fullName>
    </submittedName>
</protein>
<evidence type="ECO:0000313" key="3">
    <source>
        <dbReference type="Proteomes" id="UP000184212"/>
    </source>
</evidence>
<dbReference type="Gene3D" id="2.60.120.10">
    <property type="entry name" value="Jelly Rolls"/>
    <property type="match status" value="1"/>
</dbReference>
<evidence type="ECO:0000259" key="1">
    <source>
        <dbReference type="Pfam" id="PF07883"/>
    </source>
</evidence>
<evidence type="ECO:0000313" key="2">
    <source>
        <dbReference type="EMBL" id="SHH60482.1"/>
    </source>
</evidence>
<proteinExistence type="predicted"/>
<dbReference type="Pfam" id="PF07883">
    <property type="entry name" value="Cupin_2"/>
    <property type="match status" value="1"/>
</dbReference>
<reference evidence="2 3" key="1">
    <citation type="submission" date="2016-11" db="EMBL/GenBank/DDBJ databases">
        <authorList>
            <person name="Jaros S."/>
            <person name="Januszkiewicz K."/>
            <person name="Wedrychowicz H."/>
        </authorList>
    </citation>
    <scope>NUCLEOTIDE SEQUENCE [LARGE SCALE GENOMIC DNA]</scope>
    <source>
        <strain evidence="2 3">DSM 24574</strain>
    </source>
</reference>
<dbReference type="InterPro" id="IPR014710">
    <property type="entry name" value="RmlC-like_jellyroll"/>
</dbReference>
<dbReference type="InterPro" id="IPR052535">
    <property type="entry name" value="Bacilysin_H2HPP_isomerase"/>
</dbReference>
<dbReference type="RefSeq" id="WP_073138600.1">
    <property type="nucleotide sequence ID" value="NZ_FQWQ01000003.1"/>
</dbReference>
<dbReference type="SUPFAM" id="SSF51182">
    <property type="entry name" value="RmlC-like cupins"/>
    <property type="match status" value="1"/>
</dbReference>
<gene>
    <name evidence="2" type="ORF">SAMN04488109_4583</name>
</gene>
<dbReference type="InterPro" id="IPR011051">
    <property type="entry name" value="RmlC_Cupin_sf"/>
</dbReference>
<dbReference type="PANTHER" id="PTHR40112">
    <property type="entry name" value="H2HPP ISOMERASE"/>
    <property type="match status" value="1"/>
</dbReference>
<dbReference type="EMBL" id="FQWQ01000003">
    <property type="protein sequence ID" value="SHH60482.1"/>
    <property type="molecule type" value="Genomic_DNA"/>
</dbReference>
<accession>A0A1M5UBT6</accession>
<name>A0A1M5UBT6_9BACT</name>
<dbReference type="InterPro" id="IPR013096">
    <property type="entry name" value="Cupin_2"/>
</dbReference>
<keyword evidence="3" id="KW-1185">Reference proteome</keyword>
<dbReference type="AlphaFoldDB" id="A0A1M5UBT6"/>
<dbReference type="PANTHER" id="PTHR40112:SF1">
    <property type="entry name" value="H2HPP ISOMERASE"/>
    <property type="match status" value="1"/>
</dbReference>
<organism evidence="2 3">
    <name type="scientific">Chryseolinea serpens</name>
    <dbReference type="NCBI Taxonomy" id="947013"/>
    <lineage>
        <taxon>Bacteria</taxon>
        <taxon>Pseudomonadati</taxon>
        <taxon>Bacteroidota</taxon>
        <taxon>Cytophagia</taxon>
        <taxon>Cytophagales</taxon>
        <taxon>Fulvivirgaceae</taxon>
        <taxon>Chryseolinea</taxon>
    </lineage>
</organism>
<feature type="domain" description="Cupin type-2" evidence="1">
    <location>
        <begin position="44"/>
        <end position="94"/>
    </location>
</feature>